<proteinExistence type="predicted"/>
<gene>
    <name evidence="1" type="ORF">MCHLO_04773</name>
</gene>
<keyword evidence="2" id="KW-1185">Reference proteome</keyword>
<name>A0ABQ0L8M3_MYCCL</name>
<dbReference type="EMBL" id="DF843350">
    <property type="protein sequence ID" value="GAT47310.1"/>
    <property type="molecule type" value="Genomic_DNA"/>
</dbReference>
<evidence type="ECO:0000313" key="2">
    <source>
        <dbReference type="Proteomes" id="UP000815677"/>
    </source>
</evidence>
<reference evidence="1" key="1">
    <citation type="submission" date="2014-09" db="EMBL/GenBank/DDBJ databases">
        <title>Genome sequence of the luminous mushroom Mycena chlorophos for searching fungal bioluminescence genes.</title>
        <authorList>
            <person name="Tanaka Y."/>
            <person name="Kasuga D."/>
            <person name="Oba Y."/>
            <person name="Hase S."/>
            <person name="Sato K."/>
            <person name="Oba Y."/>
            <person name="Sakakibara Y."/>
        </authorList>
    </citation>
    <scope>NUCLEOTIDE SEQUENCE</scope>
</reference>
<dbReference type="Proteomes" id="UP000815677">
    <property type="component" value="Unassembled WGS sequence"/>
</dbReference>
<sequence length="195" mass="22408">MFLTRFFNAPLSATTRLRRTCLEQRKHRDLPHGEVTPFIDMTQGTYTRVSFLGRVCGAAPEGPETIVALEAMDDEHLAADFAIMTMRLAILQTEDETRAPYEGKKNVWSYPERGLIYLHMTGTTYIVSLEFARAWLPDWKTEGDPTKPMGNSEFLYNETLFCTAHMVRIKEVGEENGSKFKKTHWILVADHVYRV</sequence>
<organism evidence="1 2">
    <name type="scientific">Mycena chlorophos</name>
    <name type="common">Agaric fungus</name>
    <name type="synonym">Agaricus chlorophos</name>
    <dbReference type="NCBI Taxonomy" id="658473"/>
    <lineage>
        <taxon>Eukaryota</taxon>
        <taxon>Fungi</taxon>
        <taxon>Dikarya</taxon>
        <taxon>Basidiomycota</taxon>
        <taxon>Agaricomycotina</taxon>
        <taxon>Agaricomycetes</taxon>
        <taxon>Agaricomycetidae</taxon>
        <taxon>Agaricales</taxon>
        <taxon>Marasmiineae</taxon>
        <taxon>Mycenaceae</taxon>
        <taxon>Mycena</taxon>
    </lineage>
</organism>
<accession>A0ABQ0L8M3</accession>
<protein>
    <submittedName>
        <fullName evidence="1">Uncharacterized protein</fullName>
    </submittedName>
</protein>
<evidence type="ECO:0000313" key="1">
    <source>
        <dbReference type="EMBL" id="GAT47310.1"/>
    </source>
</evidence>